<keyword evidence="2" id="KW-1185">Reference proteome</keyword>
<dbReference type="AlphaFoldDB" id="A0AAW1JVG6"/>
<evidence type="ECO:0008006" key="3">
    <source>
        <dbReference type="Google" id="ProtNLM"/>
    </source>
</evidence>
<proteinExistence type="predicted"/>
<evidence type="ECO:0000313" key="2">
    <source>
        <dbReference type="Proteomes" id="UP001458880"/>
    </source>
</evidence>
<comment type="caution">
    <text evidence="1">The sequence shown here is derived from an EMBL/GenBank/DDBJ whole genome shotgun (WGS) entry which is preliminary data.</text>
</comment>
<sequence>MAKKFAIVKYRDEDNSIGIIPLNWIFSNESSCLYPPAITSDTARDKLVMTEAEPIFGKWIVCNIRILHKSEAYSTARASLKTAKKISNLDTDDDHGGRRKRRKKHWGKDFLFSEQSSDDESDTVQQRIANQESVTTIAEPSCNDILGLLPLENLEDFNALEEKTKENNANQLVKIFAVLEEKTYIRSCLMDIMKRLMADMLAEEFSYSGKVTNNDNPKIAFCKKNICHIIHVAVRKIFKEDAKDDKIRRAICCWLQQAKARRSRR</sequence>
<dbReference type="EMBL" id="JASPKY010000345">
    <property type="protein sequence ID" value="KAK9707644.1"/>
    <property type="molecule type" value="Genomic_DNA"/>
</dbReference>
<name>A0AAW1JVG6_POPJA</name>
<gene>
    <name evidence="1" type="ORF">QE152_g27735</name>
</gene>
<reference evidence="1 2" key="1">
    <citation type="journal article" date="2024" name="BMC Genomics">
        <title>De novo assembly and annotation of Popillia japonica's genome with initial clues to its potential as an invasive pest.</title>
        <authorList>
            <person name="Cucini C."/>
            <person name="Boschi S."/>
            <person name="Funari R."/>
            <person name="Cardaioli E."/>
            <person name="Iannotti N."/>
            <person name="Marturano G."/>
            <person name="Paoli F."/>
            <person name="Bruttini M."/>
            <person name="Carapelli A."/>
            <person name="Frati F."/>
            <person name="Nardi F."/>
        </authorList>
    </citation>
    <scope>NUCLEOTIDE SEQUENCE [LARGE SCALE GENOMIC DNA]</scope>
    <source>
        <strain evidence="1">DMR45628</strain>
    </source>
</reference>
<organism evidence="1 2">
    <name type="scientific">Popillia japonica</name>
    <name type="common">Japanese beetle</name>
    <dbReference type="NCBI Taxonomy" id="7064"/>
    <lineage>
        <taxon>Eukaryota</taxon>
        <taxon>Metazoa</taxon>
        <taxon>Ecdysozoa</taxon>
        <taxon>Arthropoda</taxon>
        <taxon>Hexapoda</taxon>
        <taxon>Insecta</taxon>
        <taxon>Pterygota</taxon>
        <taxon>Neoptera</taxon>
        <taxon>Endopterygota</taxon>
        <taxon>Coleoptera</taxon>
        <taxon>Polyphaga</taxon>
        <taxon>Scarabaeiformia</taxon>
        <taxon>Scarabaeidae</taxon>
        <taxon>Rutelinae</taxon>
        <taxon>Popillia</taxon>
    </lineage>
</organism>
<accession>A0AAW1JVG6</accession>
<protein>
    <recommendedName>
        <fullName evidence="3">DUF4806 domain-containing protein</fullName>
    </recommendedName>
</protein>
<evidence type="ECO:0000313" key="1">
    <source>
        <dbReference type="EMBL" id="KAK9707644.1"/>
    </source>
</evidence>
<dbReference type="Proteomes" id="UP001458880">
    <property type="component" value="Unassembled WGS sequence"/>
</dbReference>